<dbReference type="InterPro" id="IPR011055">
    <property type="entry name" value="Dup_hybrid_motif"/>
</dbReference>
<dbReference type="PANTHER" id="PTHR21666:SF270">
    <property type="entry name" value="MUREIN HYDROLASE ACTIVATOR ENVC"/>
    <property type="match status" value="1"/>
</dbReference>
<name>A0ABV0JUN7_9CYAN</name>
<sequence>MRRHIALVTAFCLLTTNAIAQEFTKTKLTAIYNLPAIPQINSPELNSPELNPRYIMPARGTLTSGYGRRWGRMHKGIDIAAPIGTPIFAAASGVVVYAGWNSGGYGNLIDIQHADGSVTRYAHNNRLLVREGETVEQGQLISEMGSTGRSTGPHLHFEIRPQGKAAVNPTALLIPQN</sequence>
<dbReference type="Proteomes" id="UP001442494">
    <property type="component" value="Unassembled WGS sequence"/>
</dbReference>
<evidence type="ECO:0000259" key="2">
    <source>
        <dbReference type="Pfam" id="PF01551"/>
    </source>
</evidence>
<accession>A0ABV0JUN7</accession>
<feature type="domain" description="M23ase beta-sheet core" evidence="2">
    <location>
        <begin position="72"/>
        <end position="169"/>
    </location>
</feature>
<comment type="caution">
    <text evidence="3">The sequence shown here is derived from an EMBL/GenBank/DDBJ whole genome shotgun (WGS) entry which is preliminary data.</text>
</comment>
<dbReference type="InterPro" id="IPR050570">
    <property type="entry name" value="Cell_wall_metabolism_enzyme"/>
</dbReference>
<dbReference type="EMBL" id="JAMPKK010000059">
    <property type="protein sequence ID" value="MEP0867098.1"/>
    <property type="molecule type" value="Genomic_DNA"/>
</dbReference>
<dbReference type="CDD" id="cd12797">
    <property type="entry name" value="M23_peptidase"/>
    <property type="match status" value="1"/>
</dbReference>
<keyword evidence="1" id="KW-0732">Signal</keyword>
<evidence type="ECO:0000313" key="3">
    <source>
        <dbReference type="EMBL" id="MEP0867098.1"/>
    </source>
</evidence>
<gene>
    <name evidence="3" type="ORF">NDI37_21845</name>
</gene>
<reference evidence="3 4" key="1">
    <citation type="submission" date="2022-04" db="EMBL/GenBank/DDBJ databases">
        <title>Positive selection, recombination, and allopatry shape intraspecific diversity of widespread and dominant cyanobacteria.</title>
        <authorList>
            <person name="Wei J."/>
            <person name="Shu W."/>
            <person name="Hu C."/>
        </authorList>
    </citation>
    <scope>NUCLEOTIDE SEQUENCE [LARGE SCALE GENOMIC DNA]</scope>
    <source>
        <strain evidence="3 4">GB2-A5</strain>
    </source>
</reference>
<dbReference type="PANTHER" id="PTHR21666">
    <property type="entry name" value="PEPTIDASE-RELATED"/>
    <property type="match status" value="1"/>
</dbReference>
<evidence type="ECO:0000256" key="1">
    <source>
        <dbReference type="SAM" id="SignalP"/>
    </source>
</evidence>
<proteinExistence type="predicted"/>
<keyword evidence="4" id="KW-1185">Reference proteome</keyword>
<dbReference type="SUPFAM" id="SSF51261">
    <property type="entry name" value="Duplicated hybrid motif"/>
    <property type="match status" value="1"/>
</dbReference>
<protein>
    <submittedName>
        <fullName evidence="3">M23 family metallopeptidase</fullName>
    </submittedName>
</protein>
<organism evidence="3 4">
    <name type="scientific">Funiculus sociatus GB2-A5</name>
    <dbReference type="NCBI Taxonomy" id="2933946"/>
    <lineage>
        <taxon>Bacteria</taxon>
        <taxon>Bacillati</taxon>
        <taxon>Cyanobacteriota</taxon>
        <taxon>Cyanophyceae</taxon>
        <taxon>Coleofasciculales</taxon>
        <taxon>Coleofasciculaceae</taxon>
        <taxon>Funiculus</taxon>
    </lineage>
</organism>
<dbReference type="Gene3D" id="2.70.70.10">
    <property type="entry name" value="Glucose Permease (Domain IIA)"/>
    <property type="match status" value="1"/>
</dbReference>
<evidence type="ECO:0000313" key="4">
    <source>
        <dbReference type="Proteomes" id="UP001442494"/>
    </source>
</evidence>
<dbReference type="InterPro" id="IPR016047">
    <property type="entry name" value="M23ase_b-sheet_dom"/>
</dbReference>
<feature type="signal peptide" evidence="1">
    <location>
        <begin position="1"/>
        <end position="20"/>
    </location>
</feature>
<feature type="chain" id="PRO_5047064554" evidence="1">
    <location>
        <begin position="21"/>
        <end position="177"/>
    </location>
</feature>
<dbReference type="Pfam" id="PF01551">
    <property type="entry name" value="Peptidase_M23"/>
    <property type="match status" value="1"/>
</dbReference>